<dbReference type="PANTHER" id="PTHR30055">
    <property type="entry name" value="HTH-TYPE TRANSCRIPTIONAL REGULATOR RUTR"/>
    <property type="match status" value="1"/>
</dbReference>
<keyword evidence="1" id="KW-0805">Transcription regulation</keyword>
<feature type="compositionally biased region" description="Basic and acidic residues" evidence="5">
    <location>
        <begin position="16"/>
        <end position="32"/>
    </location>
</feature>
<dbReference type="PANTHER" id="PTHR30055:SF234">
    <property type="entry name" value="HTH-TYPE TRANSCRIPTIONAL REGULATOR BETI"/>
    <property type="match status" value="1"/>
</dbReference>
<dbReference type="Gene3D" id="1.10.357.10">
    <property type="entry name" value="Tetracycline Repressor, domain 2"/>
    <property type="match status" value="1"/>
</dbReference>
<evidence type="ECO:0000313" key="8">
    <source>
        <dbReference type="Proteomes" id="UP001224661"/>
    </source>
</evidence>
<dbReference type="PROSITE" id="PS50977">
    <property type="entry name" value="HTH_TETR_2"/>
    <property type="match status" value="1"/>
</dbReference>
<evidence type="ECO:0000256" key="5">
    <source>
        <dbReference type="SAM" id="MobiDB-lite"/>
    </source>
</evidence>
<dbReference type="RefSeq" id="WP_282517191.1">
    <property type="nucleotide sequence ID" value="NZ_JASCIR010000064.1"/>
</dbReference>
<evidence type="ECO:0000256" key="3">
    <source>
        <dbReference type="ARBA" id="ARBA00023163"/>
    </source>
</evidence>
<evidence type="ECO:0000256" key="2">
    <source>
        <dbReference type="ARBA" id="ARBA00023125"/>
    </source>
</evidence>
<dbReference type="NCBIfam" id="NF041196">
    <property type="entry name" value="ScbR_bind_reg"/>
    <property type="match status" value="1"/>
</dbReference>
<comment type="caution">
    <text evidence="7">The sequence shown here is derived from an EMBL/GenBank/DDBJ whole genome shotgun (WGS) entry which is preliminary data.</text>
</comment>
<reference evidence="7 8" key="1">
    <citation type="submission" date="2023-05" db="EMBL/GenBank/DDBJ databases">
        <title>Draft genome sequence of Streptomyces sp. B-S-A8 isolated from a cave soil in Thailand.</title>
        <authorList>
            <person name="Chamroensaksri N."/>
            <person name="Muangham S."/>
        </authorList>
    </citation>
    <scope>NUCLEOTIDE SEQUENCE [LARGE SCALE GENOMIC DNA]</scope>
    <source>
        <strain evidence="7 8">B-S-A8</strain>
    </source>
</reference>
<dbReference type="SUPFAM" id="SSF48498">
    <property type="entry name" value="Tetracyclin repressor-like, C-terminal domain"/>
    <property type="match status" value="1"/>
</dbReference>
<evidence type="ECO:0000313" key="7">
    <source>
        <dbReference type="EMBL" id="MDI3390705.1"/>
    </source>
</evidence>
<name>A0ABT6S2A0_9ACTN</name>
<keyword evidence="3" id="KW-0804">Transcription</keyword>
<evidence type="ECO:0000256" key="4">
    <source>
        <dbReference type="PROSITE-ProRule" id="PRU00335"/>
    </source>
</evidence>
<organism evidence="7 8">
    <name type="scientific">Streptomyces solicavernae</name>
    <dbReference type="NCBI Taxonomy" id="3043614"/>
    <lineage>
        <taxon>Bacteria</taxon>
        <taxon>Bacillati</taxon>
        <taxon>Actinomycetota</taxon>
        <taxon>Actinomycetes</taxon>
        <taxon>Kitasatosporales</taxon>
        <taxon>Streptomycetaceae</taxon>
        <taxon>Streptomyces</taxon>
    </lineage>
</organism>
<dbReference type="InterPro" id="IPR036271">
    <property type="entry name" value="Tet_transcr_reg_TetR-rel_C_sf"/>
</dbReference>
<keyword evidence="8" id="KW-1185">Reference proteome</keyword>
<dbReference type="InterPro" id="IPR009057">
    <property type="entry name" value="Homeodomain-like_sf"/>
</dbReference>
<dbReference type="InterPro" id="IPR050109">
    <property type="entry name" value="HTH-type_TetR-like_transc_reg"/>
</dbReference>
<keyword evidence="2 4" id="KW-0238">DNA-binding</keyword>
<feature type="region of interest" description="Disordered" evidence="5">
    <location>
        <begin position="1"/>
        <end position="33"/>
    </location>
</feature>
<dbReference type="Pfam" id="PF00440">
    <property type="entry name" value="TetR_N"/>
    <property type="match status" value="1"/>
</dbReference>
<evidence type="ECO:0000259" key="6">
    <source>
        <dbReference type="PROSITE" id="PS50977"/>
    </source>
</evidence>
<accession>A0ABT6S2A0</accession>
<feature type="domain" description="HTH tetR-type" evidence="6">
    <location>
        <begin position="35"/>
        <end position="95"/>
    </location>
</feature>
<dbReference type="InterPro" id="IPR001647">
    <property type="entry name" value="HTH_TetR"/>
</dbReference>
<feature type="DNA-binding region" description="H-T-H motif" evidence="4">
    <location>
        <begin position="58"/>
        <end position="77"/>
    </location>
</feature>
<evidence type="ECO:0000256" key="1">
    <source>
        <dbReference type="ARBA" id="ARBA00023015"/>
    </source>
</evidence>
<sequence length="221" mass="24356">MTQSKSRASFPMPEPRTGDEPRTGRIPERQQERAVQTRLQILDAAAELFDRNGYSGTSVQNVADQVGMTKGAVYFHFPTKEALTISVVDAHYHRWPLLLEAVQAKGLGPLDTLVELLDQTAAAFRDDVIVQGGARLQMEQPLPEGALPLPYIGWIDLLEQLLTEAEEAGELRAGVSPSAAAHTLVAAFFGAQHISARLGRRQDLTKRWGEARELMLYALRA</sequence>
<dbReference type="PRINTS" id="PR00455">
    <property type="entry name" value="HTHTETR"/>
</dbReference>
<dbReference type="EMBL" id="JASCIR010000064">
    <property type="protein sequence ID" value="MDI3390705.1"/>
    <property type="molecule type" value="Genomic_DNA"/>
</dbReference>
<protein>
    <submittedName>
        <fullName evidence="7">ScbR family autoregulator-binding transcription factor</fullName>
    </submittedName>
</protein>
<dbReference type="InterPro" id="IPR047923">
    <property type="entry name" value="ArpA-like"/>
</dbReference>
<dbReference type="SUPFAM" id="SSF46689">
    <property type="entry name" value="Homeodomain-like"/>
    <property type="match status" value="1"/>
</dbReference>
<proteinExistence type="predicted"/>
<dbReference type="Proteomes" id="UP001224661">
    <property type="component" value="Unassembled WGS sequence"/>
</dbReference>
<gene>
    <name evidence="7" type="ORF">QIS99_31590</name>
</gene>